<dbReference type="EMBL" id="QOIP01000006">
    <property type="protein sequence ID" value="RLU21845.1"/>
    <property type="molecule type" value="Genomic_DNA"/>
</dbReference>
<dbReference type="Pfam" id="PF04113">
    <property type="entry name" value="Gpi16"/>
    <property type="match status" value="2"/>
</dbReference>
<sequence>MITLPIFMLFISYCLININTCDCTYYDYNDFFDEELMLKPLSNNHVYAYFQFTTVWEAVKCTEIHKQAHVNVYVTKINVLVQHSHFFPRGLGEIIGRHNVDELHVSLTEGLWNYQKWGYPFHDAGPGAEIIAWFNKNITNVDEGWKGLTNALAGLLCASLNFVDASNSMSPEFSFRPTGVTDGPVDSKYLRYSSLPREIVCTENLTPFKKLLPCDSKRGLATLLNSAHIHNTNYHSLGIHFRSICRDATCTRTSLELRQTVSLLYDIVTDVNQDWSIRKFFGMGLSSACPLATLSNIYVDISDNNTNVYELTPTPSAKLVSLRGGQRNEIAVYDIRAHSSKGIFNVAAVHSTPKSSSINYPSVLYANRYIIGYGQERGSLVSKLYNNHWQALDVILLENIPWYLSIYLHSITITRHGQKIRPLAQRYLPGKERESPYYLELILRLPPHSVTKISIDMDYLFLKWQEYPPDANHGFYMGPAIITALLPIARNYTALPLDGSTITSSELTDNLTCSFNASRDDYLVQLRTESLLISLPTPDFSMPYNVICLACTAVALAFGPLHNISTKRLVLKRIEKDWKGKLFSFFAGKVFGRKRKQD</sequence>
<name>A0A3L8DN17_OOCBI</name>
<evidence type="ECO:0000256" key="1">
    <source>
        <dbReference type="SAM" id="Phobius"/>
    </source>
</evidence>
<keyword evidence="1" id="KW-0472">Membrane</keyword>
<evidence type="ECO:0008006" key="5">
    <source>
        <dbReference type="Google" id="ProtNLM"/>
    </source>
</evidence>
<keyword evidence="1" id="KW-0812">Transmembrane</keyword>
<dbReference type="PANTHER" id="PTHR12959">
    <property type="entry name" value="GPI TRANSAMIDASE COMPONENT PIG-T-RELATED"/>
    <property type="match status" value="1"/>
</dbReference>
<feature type="chain" id="PRO_5017947834" description="GPI transamidase component PIG-T" evidence="2">
    <location>
        <begin position="24"/>
        <end position="598"/>
    </location>
</feature>
<dbReference type="GO" id="GO:0016255">
    <property type="term" value="P:attachment of GPI anchor to protein"/>
    <property type="evidence" value="ECO:0007669"/>
    <property type="project" value="InterPro"/>
</dbReference>
<keyword evidence="2" id="KW-0732">Signal</keyword>
<dbReference type="Proteomes" id="UP000279307">
    <property type="component" value="Chromosome 6"/>
</dbReference>
<evidence type="ECO:0000313" key="3">
    <source>
        <dbReference type="EMBL" id="RLU21845.1"/>
    </source>
</evidence>
<evidence type="ECO:0000256" key="2">
    <source>
        <dbReference type="SAM" id="SignalP"/>
    </source>
</evidence>
<dbReference type="InterPro" id="IPR007245">
    <property type="entry name" value="PIG-T"/>
</dbReference>
<accession>A0A3L8DN17</accession>
<dbReference type="AlphaFoldDB" id="A0A3L8DN17"/>
<reference evidence="3 4" key="1">
    <citation type="journal article" date="2018" name="Genome Res.">
        <title>The genomic architecture and molecular evolution of ant odorant receptors.</title>
        <authorList>
            <person name="McKenzie S.K."/>
            <person name="Kronauer D.J.C."/>
        </authorList>
    </citation>
    <scope>NUCLEOTIDE SEQUENCE [LARGE SCALE GENOMIC DNA]</scope>
    <source>
        <strain evidence="3">Clonal line C1</strain>
    </source>
</reference>
<gene>
    <name evidence="3" type="ORF">DMN91_006221</name>
</gene>
<comment type="caution">
    <text evidence="3">The sequence shown here is derived from an EMBL/GenBank/DDBJ whole genome shotgun (WGS) entry which is preliminary data.</text>
</comment>
<proteinExistence type="predicted"/>
<organism evidence="3 4">
    <name type="scientific">Ooceraea biroi</name>
    <name type="common">Clonal raider ant</name>
    <name type="synonym">Cerapachys biroi</name>
    <dbReference type="NCBI Taxonomy" id="2015173"/>
    <lineage>
        <taxon>Eukaryota</taxon>
        <taxon>Metazoa</taxon>
        <taxon>Ecdysozoa</taxon>
        <taxon>Arthropoda</taxon>
        <taxon>Hexapoda</taxon>
        <taxon>Insecta</taxon>
        <taxon>Pterygota</taxon>
        <taxon>Neoptera</taxon>
        <taxon>Endopterygota</taxon>
        <taxon>Hymenoptera</taxon>
        <taxon>Apocrita</taxon>
        <taxon>Aculeata</taxon>
        <taxon>Formicoidea</taxon>
        <taxon>Formicidae</taxon>
        <taxon>Dorylinae</taxon>
        <taxon>Ooceraea</taxon>
    </lineage>
</organism>
<feature type="transmembrane region" description="Helical" evidence="1">
    <location>
        <begin position="542"/>
        <end position="564"/>
    </location>
</feature>
<keyword evidence="1" id="KW-1133">Transmembrane helix</keyword>
<evidence type="ECO:0000313" key="4">
    <source>
        <dbReference type="Proteomes" id="UP000279307"/>
    </source>
</evidence>
<dbReference type="OrthoDB" id="331263at2759"/>
<feature type="signal peptide" evidence="2">
    <location>
        <begin position="1"/>
        <end position="23"/>
    </location>
</feature>
<dbReference type="GO" id="GO:0042765">
    <property type="term" value="C:GPI-anchor transamidase complex"/>
    <property type="evidence" value="ECO:0007669"/>
    <property type="project" value="InterPro"/>
</dbReference>
<protein>
    <recommendedName>
        <fullName evidence="5">GPI transamidase component PIG-T</fullName>
    </recommendedName>
</protein>
<dbReference type="PANTHER" id="PTHR12959:SF11">
    <property type="entry name" value="GPI TRANSAMIDASE COMPONENT PIG-T"/>
    <property type="match status" value="1"/>
</dbReference>